<protein>
    <submittedName>
        <fullName evidence="1">Uncharacterized protein</fullName>
    </submittedName>
</protein>
<dbReference type="AlphaFoldDB" id="A0A7S3IGY2"/>
<accession>A0A7S3IGY2</accession>
<proteinExistence type="predicted"/>
<sequence length="130" mass="14710">MAVVLLPGHFWGCQLDFGGGINLVQGVVIRVLRIALSQLIIPRVISVRALTLLVEDRLRLHTTLEVLDVSRRSLFGFGHHLMIQIRPLLDLLGDEPLRRVEHQAEGSWRWSRDVVANRCGLLDFLEGEQS</sequence>
<dbReference type="EMBL" id="HBIH01009172">
    <property type="protein sequence ID" value="CAE0323158.1"/>
    <property type="molecule type" value="Transcribed_RNA"/>
</dbReference>
<organism evidence="1">
    <name type="scientific">Strombidium inclinatum</name>
    <dbReference type="NCBI Taxonomy" id="197538"/>
    <lineage>
        <taxon>Eukaryota</taxon>
        <taxon>Sar</taxon>
        <taxon>Alveolata</taxon>
        <taxon>Ciliophora</taxon>
        <taxon>Intramacronucleata</taxon>
        <taxon>Spirotrichea</taxon>
        <taxon>Oligotrichia</taxon>
        <taxon>Strombidiidae</taxon>
        <taxon>Strombidium</taxon>
    </lineage>
</organism>
<gene>
    <name evidence="1" type="ORF">SINC0208_LOCUS3742</name>
</gene>
<reference evidence="1" key="1">
    <citation type="submission" date="2021-01" db="EMBL/GenBank/DDBJ databases">
        <authorList>
            <person name="Corre E."/>
            <person name="Pelletier E."/>
            <person name="Niang G."/>
            <person name="Scheremetjew M."/>
            <person name="Finn R."/>
            <person name="Kale V."/>
            <person name="Holt S."/>
            <person name="Cochrane G."/>
            <person name="Meng A."/>
            <person name="Brown T."/>
            <person name="Cohen L."/>
        </authorList>
    </citation>
    <scope>NUCLEOTIDE SEQUENCE</scope>
    <source>
        <strain evidence="1">S3</strain>
    </source>
</reference>
<name>A0A7S3IGY2_9SPIT</name>
<evidence type="ECO:0000313" key="1">
    <source>
        <dbReference type="EMBL" id="CAE0323158.1"/>
    </source>
</evidence>